<dbReference type="Proteomes" id="UP000005239">
    <property type="component" value="Unassembled WGS sequence"/>
</dbReference>
<organism evidence="1 2">
    <name type="scientific">Pristionchus pacificus</name>
    <name type="common">Parasitic nematode worm</name>
    <dbReference type="NCBI Taxonomy" id="54126"/>
    <lineage>
        <taxon>Eukaryota</taxon>
        <taxon>Metazoa</taxon>
        <taxon>Ecdysozoa</taxon>
        <taxon>Nematoda</taxon>
        <taxon>Chromadorea</taxon>
        <taxon>Rhabditida</taxon>
        <taxon>Rhabditina</taxon>
        <taxon>Diplogasteromorpha</taxon>
        <taxon>Diplogasteroidea</taxon>
        <taxon>Neodiplogasteridae</taxon>
        <taxon>Pristionchus</taxon>
    </lineage>
</organism>
<reference evidence="1" key="2">
    <citation type="submission" date="2022-06" db="UniProtKB">
        <authorList>
            <consortium name="EnsemblMetazoa"/>
        </authorList>
    </citation>
    <scope>IDENTIFICATION</scope>
    <source>
        <strain evidence="1">PS312</strain>
    </source>
</reference>
<dbReference type="EnsemblMetazoa" id="PPA29821.1">
    <property type="protein sequence ID" value="PPA29821.1"/>
    <property type="gene ID" value="WBGene00202690"/>
</dbReference>
<proteinExistence type="predicted"/>
<gene>
    <name evidence="1" type="primary">WBGene00202690</name>
</gene>
<protein>
    <submittedName>
        <fullName evidence="1">Uncharacterized protein</fullName>
    </submittedName>
</protein>
<sequence length="290" mass="33038">MNSSLVVVSSSPWHTSDLHYLHLLGAIMTCLGSLCSLYLIVSLVRIEYLGKSFRLFLSVSTILLMANSQINVLIHWLGDSNPDHIVQNLSVMGYDLHLASYQLRVAHFSSMSVLLLERVLATLLIEYYNNRFNWGLRSILVFVGITALSHSMDASTRIMLGLGTVFSIIGILVFVFLNEYYSRMHLYKTISIKATVKTTRIVKWGSVAWCSYHMFSILAYHSPLPLHIREDLQCFWISVLSILLPSLIISSSQLRHGLTDLPCIFYVLSRDLDEEKRRRIQMARYSNNSG</sequence>
<evidence type="ECO:0000313" key="1">
    <source>
        <dbReference type="EnsemblMetazoa" id="PPA29821.1"/>
    </source>
</evidence>
<dbReference type="AlphaFoldDB" id="A0A2A6BJW2"/>
<keyword evidence="2" id="KW-1185">Reference proteome</keyword>
<accession>A0A8R1UHM5</accession>
<evidence type="ECO:0000313" key="2">
    <source>
        <dbReference type="Proteomes" id="UP000005239"/>
    </source>
</evidence>
<reference evidence="2" key="1">
    <citation type="journal article" date="2008" name="Nat. Genet.">
        <title>The Pristionchus pacificus genome provides a unique perspective on nematode lifestyle and parasitism.</title>
        <authorList>
            <person name="Dieterich C."/>
            <person name="Clifton S.W."/>
            <person name="Schuster L.N."/>
            <person name="Chinwalla A."/>
            <person name="Delehaunty K."/>
            <person name="Dinkelacker I."/>
            <person name="Fulton L."/>
            <person name="Fulton R."/>
            <person name="Godfrey J."/>
            <person name="Minx P."/>
            <person name="Mitreva M."/>
            <person name="Roeseler W."/>
            <person name="Tian H."/>
            <person name="Witte H."/>
            <person name="Yang S.P."/>
            <person name="Wilson R.K."/>
            <person name="Sommer R.J."/>
        </authorList>
    </citation>
    <scope>NUCLEOTIDE SEQUENCE [LARGE SCALE GENOMIC DNA]</scope>
    <source>
        <strain evidence="2">PS312</strain>
    </source>
</reference>
<accession>A0A2A6BJW2</accession>
<name>A0A2A6BJW2_PRIPA</name>